<sequence length="183" mass="20032">MPPNTTDAAIAASTSRFPCTLPPAAQLAALGKVLCVHRPHGGGELAGWTQAMSVEFRVGIDSDGCCEALWFRDHAGQCCWRLYLLPDSDFLAWERLRQRVPLIEPVRDCIAQRLWRRLSARMAGERWQCSVLRLHALKTNGPMLLAASAAVASSLGMEVVRRVARMEGFDGEIDLHAAGVSHG</sequence>
<accession>A0ABP9AYY8</accession>
<dbReference type="EMBL" id="BAABJE010000002">
    <property type="protein sequence ID" value="GAA4787954.1"/>
    <property type="molecule type" value="Genomic_DNA"/>
</dbReference>
<name>A0ABP9AYY8_9GAMM</name>
<proteinExistence type="predicted"/>
<dbReference type="SUPFAM" id="SSF144064">
    <property type="entry name" value="Heme iron utilization protein-like"/>
    <property type="match status" value="1"/>
</dbReference>
<comment type="caution">
    <text evidence="1">The sequence shown here is derived from an EMBL/GenBank/DDBJ whole genome shotgun (WGS) entry which is preliminary data.</text>
</comment>
<evidence type="ECO:0000313" key="1">
    <source>
        <dbReference type="EMBL" id="GAA4787954.1"/>
    </source>
</evidence>
<evidence type="ECO:0000313" key="2">
    <source>
        <dbReference type="Proteomes" id="UP001499959"/>
    </source>
</evidence>
<protein>
    <recommendedName>
        <fullName evidence="3">Hemin transport protein</fullName>
    </recommendedName>
</protein>
<organism evidence="1 2">
    <name type="scientific">Lysobacter hankyongensis</name>
    <dbReference type="NCBI Taxonomy" id="1176535"/>
    <lineage>
        <taxon>Bacteria</taxon>
        <taxon>Pseudomonadati</taxon>
        <taxon>Pseudomonadota</taxon>
        <taxon>Gammaproteobacteria</taxon>
        <taxon>Lysobacterales</taxon>
        <taxon>Lysobacteraceae</taxon>
        <taxon>Lysobacter</taxon>
    </lineage>
</organism>
<gene>
    <name evidence="1" type="ORF">GCM10023307_11350</name>
</gene>
<reference evidence="2" key="1">
    <citation type="journal article" date="2019" name="Int. J. Syst. Evol. Microbiol.">
        <title>The Global Catalogue of Microorganisms (GCM) 10K type strain sequencing project: providing services to taxonomists for standard genome sequencing and annotation.</title>
        <authorList>
            <consortium name="The Broad Institute Genomics Platform"/>
            <consortium name="The Broad Institute Genome Sequencing Center for Infectious Disease"/>
            <person name="Wu L."/>
            <person name="Ma J."/>
        </authorList>
    </citation>
    <scope>NUCLEOTIDE SEQUENCE [LARGE SCALE GENOMIC DNA]</scope>
    <source>
        <strain evidence="2">JCM 18204</strain>
    </source>
</reference>
<evidence type="ECO:0008006" key="3">
    <source>
        <dbReference type="Google" id="ProtNLM"/>
    </source>
</evidence>
<dbReference type="RefSeq" id="WP_345302331.1">
    <property type="nucleotide sequence ID" value="NZ_BAABJE010000002.1"/>
</dbReference>
<keyword evidence="2" id="KW-1185">Reference proteome</keyword>
<dbReference type="Proteomes" id="UP001499959">
    <property type="component" value="Unassembled WGS sequence"/>
</dbReference>